<sequence length="123" mass="13634">MSSGESIALLPLAQDICRRYRLEFPDEQDRYGQAGEAWCIHDNLYLLSWAVDDVDGSLVMESEVVWLARVLEARAFPLPRLARNLDLAAEVVRGQSTSAAAPRIARVLAGAAAFVRSRDTFLD</sequence>
<evidence type="ECO:0000313" key="1">
    <source>
        <dbReference type="EMBL" id="RYC14866.1"/>
    </source>
</evidence>
<dbReference type="Proteomes" id="UP000291101">
    <property type="component" value="Unassembled WGS sequence"/>
</dbReference>
<gene>
    <name evidence="1" type="ORF">EUA94_01730</name>
</gene>
<dbReference type="OrthoDB" id="4860595at2"/>
<dbReference type="AlphaFoldDB" id="A0A4Q2T7F1"/>
<name>A0A4Q2T7F1_9ACTN</name>
<dbReference type="EMBL" id="SDWV01000001">
    <property type="protein sequence ID" value="RYC14866.1"/>
    <property type="molecule type" value="Genomic_DNA"/>
</dbReference>
<organism evidence="1 2">
    <name type="scientific">Nocardioides zhouii</name>
    <dbReference type="NCBI Taxonomy" id="1168729"/>
    <lineage>
        <taxon>Bacteria</taxon>
        <taxon>Bacillati</taxon>
        <taxon>Actinomycetota</taxon>
        <taxon>Actinomycetes</taxon>
        <taxon>Propionibacteriales</taxon>
        <taxon>Nocardioidaceae</taxon>
        <taxon>Nocardioides</taxon>
    </lineage>
</organism>
<proteinExistence type="predicted"/>
<reference evidence="1 2" key="1">
    <citation type="submission" date="2019-01" db="EMBL/GenBank/DDBJ databases">
        <title>Novel species of Nocardioides.</title>
        <authorList>
            <person name="Liu Q."/>
            <person name="X Y.-H."/>
        </authorList>
    </citation>
    <scope>NUCLEOTIDE SEQUENCE [LARGE SCALE GENOMIC DNA]</scope>
    <source>
        <strain evidence="1 2">HLT2-9</strain>
    </source>
</reference>
<keyword evidence="2" id="KW-1185">Reference proteome</keyword>
<evidence type="ECO:0000313" key="2">
    <source>
        <dbReference type="Proteomes" id="UP000291101"/>
    </source>
</evidence>
<comment type="caution">
    <text evidence="1">The sequence shown here is derived from an EMBL/GenBank/DDBJ whole genome shotgun (WGS) entry which is preliminary data.</text>
</comment>
<accession>A0A4Q2T7F1</accession>
<protein>
    <submittedName>
        <fullName evidence="1">Uncharacterized protein</fullName>
    </submittedName>
</protein>
<dbReference type="RefSeq" id="WP_129424065.1">
    <property type="nucleotide sequence ID" value="NZ_SDWV01000001.1"/>
</dbReference>